<evidence type="ECO:0000313" key="3">
    <source>
        <dbReference type="EMBL" id="KKS86635.1"/>
    </source>
</evidence>
<dbReference type="InterPro" id="IPR002347">
    <property type="entry name" value="SDR_fam"/>
</dbReference>
<dbReference type="PROSITE" id="PS00061">
    <property type="entry name" value="ADH_SHORT"/>
    <property type="match status" value="1"/>
</dbReference>
<dbReference type="InterPro" id="IPR036291">
    <property type="entry name" value="NAD(P)-bd_dom_sf"/>
</dbReference>
<proteinExistence type="inferred from homology"/>
<dbReference type="CDD" id="cd05233">
    <property type="entry name" value="SDR_c"/>
    <property type="match status" value="1"/>
</dbReference>
<sequence>MGSDKKVAIVTGGAMGYKAGGNSIGGAVSIRLAKDGHKIVVVDLGEMGQRTVEIIKENGGEAVFIKADVTKTDEVQKLLQETKKLYGGLTCLVNCVARYSPGMAKNVAEISEEEWNETLEVNLNGYFKMCKYSIPLILESGGGTIISISSIESFISLPNFSVYSVSKAAIDALTRTMAVDFAPKIRSNSVIPGFVKIANSENNRTPEQLEAWYKDVAKQYPMRRVCEVEEIANVVSFLASDQSSYINGQSIVVDGGKTIADTHEF</sequence>
<gene>
    <name evidence="3" type="ORF">UV61_C0008G0088</name>
</gene>
<dbReference type="GO" id="GO:0016491">
    <property type="term" value="F:oxidoreductase activity"/>
    <property type="evidence" value="ECO:0007669"/>
    <property type="project" value="UniProtKB-KW"/>
</dbReference>
<comment type="similarity">
    <text evidence="1">Belongs to the short-chain dehydrogenases/reductases (SDR) family.</text>
</comment>
<dbReference type="EMBL" id="LCFD01000008">
    <property type="protein sequence ID" value="KKS86635.1"/>
    <property type="molecule type" value="Genomic_DNA"/>
</dbReference>
<dbReference type="AlphaFoldDB" id="A0A0G1CLL8"/>
<dbReference type="SUPFAM" id="SSF51735">
    <property type="entry name" value="NAD(P)-binding Rossmann-fold domains"/>
    <property type="match status" value="1"/>
</dbReference>
<dbReference type="PATRIC" id="fig|1618446.3.peg.955"/>
<comment type="caution">
    <text evidence="3">The sequence shown here is derived from an EMBL/GenBank/DDBJ whole genome shotgun (WGS) entry which is preliminary data.</text>
</comment>
<accession>A0A0G1CLL8</accession>
<dbReference type="PANTHER" id="PTHR43639:SF1">
    <property type="entry name" value="SHORT-CHAIN DEHYDROGENASE_REDUCTASE FAMILY PROTEIN"/>
    <property type="match status" value="1"/>
</dbReference>
<dbReference type="PRINTS" id="PR00080">
    <property type="entry name" value="SDRFAMILY"/>
</dbReference>
<dbReference type="FunFam" id="3.40.50.720:FF:000084">
    <property type="entry name" value="Short-chain dehydrogenase reductase"/>
    <property type="match status" value="1"/>
</dbReference>
<dbReference type="STRING" id="1618446.UV61_C0008G0088"/>
<dbReference type="PRINTS" id="PR00081">
    <property type="entry name" value="GDHRDH"/>
</dbReference>
<dbReference type="Gene3D" id="3.40.50.720">
    <property type="entry name" value="NAD(P)-binding Rossmann-like Domain"/>
    <property type="match status" value="1"/>
</dbReference>
<name>A0A0G1CLL8_9BACT</name>
<dbReference type="InterPro" id="IPR020904">
    <property type="entry name" value="Sc_DH/Rdtase_CS"/>
</dbReference>
<evidence type="ECO:0000256" key="2">
    <source>
        <dbReference type="ARBA" id="ARBA00023002"/>
    </source>
</evidence>
<dbReference type="Proteomes" id="UP000034050">
    <property type="component" value="Unassembled WGS sequence"/>
</dbReference>
<protein>
    <submittedName>
        <fullName evidence="3">Short-chain dehydrogenase/reductase SDR</fullName>
    </submittedName>
</protein>
<dbReference type="PANTHER" id="PTHR43639">
    <property type="entry name" value="OXIDOREDUCTASE, SHORT-CHAIN DEHYDROGENASE/REDUCTASE FAMILY (AFU_ORTHOLOGUE AFUA_5G02870)"/>
    <property type="match status" value="1"/>
</dbReference>
<evidence type="ECO:0000313" key="4">
    <source>
        <dbReference type="Proteomes" id="UP000034050"/>
    </source>
</evidence>
<reference evidence="3 4" key="1">
    <citation type="journal article" date="2015" name="Nature">
        <title>rRNA introns, odd ribosomes, and small enigmatic genomes across a large radiation of phyla.</title>
        <authorList>
            <person name="Brown C.T."/>
            <person name="Hug L.A."/>
            <person name="Thomas B.C."/>
            <person name="Sharon I."/>
            <person name="Castelle C.J."/>
            <person name="Singh A."/>
            <person name="Wilkins M.J."/>
            <person name="Williams K.H."/>
            <person name="Banfield J.F."/>
        </authorList>
    </citation>
    <scope>NUCLEOTIDE SEQUENCE [LARGE SCALE GENOMIC DNA]</scope>
</reference>
<organism evidence="3 4">
    <name type="scientific">Candidatus Gottesmanbacteria bacterium GW2011_GWB1_43_11</name>
    <dbReference type="NCBI Taxonomy" id="1618446"/>
    <lineage>
        <taxon>Bacteria</taxon>
        <taxon>Candidatus Gottesmaniibacteriota</taxon>
    </lineage>
</organism>
<keyword evidence="2" id="KW-0560">Oxidoreductase</keyword>
<dbReference type="Pfam" id="PF13561">
    <property type="entry name" value="adh_short_C2"/>
    <property type="match status" value="1"/>
</dbReference>
<evidence type="ECO:0000256" key="1">
    <source>
        <dbReference type="ARBA" id="ARBA00006484"/>
    </source>
</evidence>